<sequence length="264" mass="30111">MPFWVPIQKESGTSPLSHTFEKVVCLSRTRQQRQMFYITAFIATQEQVKPELKNEKSDTIAQGRQVKRATPQRRLRCKTRTLLPFPSNQRIAGRRVARRAWPASVWSTSINREKILGPEGKAWSKWKDWENGHDDIEKKDASNELMTWGFANGVFNAFARYSRPCSSLTANGTFQATNGVRNSPHQAFLTTKPHNRSPSSPRRFFRLRFSAPFLIAFLATNVERTNNVANSLASWLYGTRFHSARPPLAHLPAGLGEKRAHGFE</sequence>
<dbReference type="AlphaFoldDB" id="K0YVM2"/>
<name>K0YVM2_9ACTN</name>
<comment type="caution">
    <text evidence="1">The sequence shown here is derived from an EMBL/GenBank/DDBJ whole genome shotgun (WGS) entry which is preliminary data.</text>
</comment>
<keyword evidence="2" id="KW-1185">Reference proteome</keyword>
<dbReference type="Proteomes" id="UP000006069">
    <property type="component" value="Unassembled WGS sequence"/>
</dbReference>
<proteinExistence type="predicted"/>
<protein>
    <submittedName>
        <fullName evidence="1">Uncharacterized protein</fullName>
    </submittedName>
</protein>
<accession>K0YVM2</accession>
<dbReference type="HOGENOM" id="CLU_1053364_0_0_11"/>
<organism evidence="1 2">
    <name type="scientific">Slackia piriformis YIT 12062</name>
    <dbReference type="NCBI Taxonomy" id="742818"/>
    <lineage>
        <taxon>Bacteria</taxon>
        <taxon>Bacillati</taxon>
        <taxon>Actinomycetota</taxon>
        <taxon>Coriobacteriia</taxon>
        <taxon>Eggerthellales</taxon>
        <taxon>Eggerthellaceae</taxon>
        <taxon>Slackia</taxon>
    </lineage>
</organism>
<dbReference type="EMBL" id="ADMD01000007">
    <property type="protein sequence ID" value="EJZ83519.1"/>
    <property type="molecule type" value="Genomic_DNA"/>
</dbReference>
<gene>
    <name evidence="1" type="ORF">HMPREF9451_01030</name>
</gene>
<evidence type="ECO:0000313" key="1">
    <source>
        <dbReference type="EMBL" id="EJZ83519.1"/>
    </source>
</evidence>
<reference evidence="1 2" key="1">
    <citation type="submission" date="2012-08" db="EMBL/GenBank/DDBJ databases">
        <title>The Genome Sequence of Slackia piriformis YIT 12062.</title>
        <authorList>
            <consortium name="The Broad Institute Genome Sequencing Platform"/>
            <person name="Earl A."/>
            <person name="Ward D."/>
            <person name="Feldgarden M."/>
            <person name="Gevers D."/>
            <person name="Morotomi M."/>
            <person name="Walker B."/>
            <person name="Young S.K."/>
            <person name="Zeng Q."/>
            <person name="Gargeya S."/>
            <person name="Fitzgerald M."/>
            <person name="Haas B."/>
            <person name="Abouelleil A."/>
            <person name="Alvarado L."/>
            <person name="Arachchi H.M."/>
            <person name="Berlin A.M."/>
            <person name="Chapman S.B."/>
            <person name="Goldberg J."/>
            <person name="Griggs A."/>
            <person name="Gujja S."/>
            <person name="Hansen M."/>
            <person name="Howarth C."/>
            <person name="Imamovic A."/>
            <person name="Larimer J."/>
            <person name="McCowen C."/>
            <person name="Montmayeur A."/>
            <person name="Murphy C."/>
            <person name="Neiman D."/>
            <person name="Pearson M."/>
            <person name="Priest M."/>
            <person name="Roberts A."/>
            <person name="Saif S."/>
            <person name="Shea T."/>
            <person name="Sisk P."/>
            <person name="Sykes S."/>
            <person name="Wortman J."/>
            <person name="Nusbaum C."/>
            <person name="Birren B."/>
        </authorList>
    </citation>
    <scope>NUCLEOTIDE SEQUENCE [LARGE SCALE GENOMIC DNA]</scope>
    <source>
        <strain evidence="1 2">YIT 12062</strain>
    </source>
</reference>
<dbReference type="InParanoid" id="K0YVM2"/>
<evidence type="ECO:0000313" key="2">
    <source>
        <dbReference type="Proteomes" id="UP000006069"/>
    </source>
</evidence>